<keyword evidence="3" id="KW-1133">Transmembrane helix</keyword>
<organism evidence="5 6">
    <name type="scientific">Quadrisphaera granulorum</name>
    <dbReference type="NCBI Taxonomy" id="317664"/>
    <lineage>
        <taxon>Bacteria</taxon>
        <taxon>Bacillati</taxon>
        <taxon>Actinomycetota</taxon>
        <taxon>Actinomycetes</taxon>
        <taxon>Kineosporiales</taxon>
        <taxon>Kineosporiaceae</taxon>
        <taxon>Quadrisphaera</taxon>
    </lineage>
</organism>
<dbReference type="InterPro" id="IPR027383">
    <property type="entry name" value="Znf_put"/>
</dbReference>
<keyword evidence="2" id="KW-0804">Transcription</keyword>
<feature type="transmembrane region" description="Helical" evidence="3">
    <location>
        <begin position="309"/>
        <end position="338"/>
    </location>
</feature>
<dbReference type="Pfam" id="PF13490">
    <property type="entry name" value="zf-HC2"/>
    <property type="match status" value="1"/>
</dbReference>
<comment type="caution">
    <text evidence="5">The sequence shown here is derived from an EMBL/GenBank/DDBJ whole genome shotgun (WGS) entry which is preliminary data.</text>
</comment>
<dbReference type="Proteomes" id="UP000245469">
    <property type="component" value="Unassembled WGS sequence"/>
</dbReference>
<feature type="transmembrane region" description="Helical" evidence="3">
    <location>
        <begin position="240"/>
        <end position="261"/>
    </location>
</feature>
<evidence type="ECO:0000256" key="3">
    <source>
        <dbReference type="SAM" id="Phobius"/>
    </source>
</evidence>
<protein>
    <submittedName>
        <fullName evidence="5">Putative zinc finger protein</fullName>
    </submittedName>
</protein>
<evidence type="ECO:0000313" key="6">
    <source>
        <dbReference type="Proteomes" id="UP000245469"/>
    </source>
</evidence>
<sequence length="361" mass="36816">MSAPQPQPQSQPSASPQPWHASPALLVAYTLGRLSAADAWSAEAHLVSCPSCRAELGRIVDDVDDTRDVLALARTRVLSQPPPAPAAQRLGQRAASAGLRRAIVRVGARSGAPWHLRWVVRPASLGAVALAVAAATAFAGISHVVVGATNSPTSGTAWLLWLLAPAVPVAGVALSGLGAGDELELELATPSAGWRLVLWRALAVVVTAVPLALLAGWVTASLTGPAPPGLVPPGTSGVSGAWLPVLWLLPALALTATALALGTWLVLWQAAAVVGVVWLLVVGVPSLVLRTPSSSAVGSALDSSATPFASAWVVHLISGWAQPVWLLVLAAAVVVVVVRRDAFGTVKPSLTARWTTGGGEA</sequence>
<dbReference type="InterPro" id="IPR041916">
    <property type="entry name" value="Anti_sigma_zinc_sf"/>
</dbReference>
<dbReference type="RefSeq" id="WP_109775442.1">
    <property type="nucleotide sequence ID" value="NZ_QGDQ01000021.1"/>
</dbReference>
<feature type="transmembrane region" description="Helical" evidence="3">
    <location>
        <begin position="158"/>
        <end position="177"/>
    </location>
</feature>
<dbReference type="OrthoDB" id="3822520at2"/>
<feature type="domain" description="Putative zinc-finger" evidence="4">
    <location>
        <begin position="25"/>
        <end position="53"/>
    </location>
</feature>
<keyword evidence="1" id="KW-0805">Transcription regulation</keyword>
<reference evidence="5 6" key="1">
    <citation type="submission" date="2018-03" db="EMBL/GenBank/DDBJ databases">
        <title>Genomic Encyclopedia of Archaeal and Bacterial Type Strains, Phase II (KMG-II): from individual species to whole genera.</title>
        <authorList>
            <person name="Goeker M."/>
        </authorList>
    </citation>
    <scope>NUCLEOTIDE SEQUENCE [LARGE SCALE GENOMIC DNA]</scope>
    <source>
        <strain evidence="5 6">DSM 44889</strain>
    </source>
</reference>
<evidence type="ECO:0000313" key="5">
    <source>
        <dbReference type="EMBL" id="PWJ51141.1"/>
    </source>
</evidence>
<name>A0A315ZZX5_9ACTN</name>
<evidence type="ECO:0000256" key="1">
    <source>
        <dbReference type="ARBA" id="ARBA00023015"/>
    </source>
</evidence>
<dbReference type="AlphaFoldDB" id="A0A315ZZX5"/>
<keyword evidence="3" id="KW-0472">Membrane</keyword>
<feature type="transmembrane region" description="Helical" evidence="3">
    <location>
        <begin position="268"/>
        <end position="289"/>
    </location>
</feature>
<evidence type="ECO:0000259" key="4">
    <source>
        <dbReference type="Pfam" id="PF13490"/>
    </source>
</evidence>
<gene>
    <name evidence="5" type="ORF">BXY45_12118</name>
</gene>
<keyword evidence="3" id="KW-0812">Transmembrane</keyword>
<dbReference type="Gene3D" id="1.10.10.1320">
    <property type="entry name" value="Anti-sigma factor, zinc-finger domain"/>
    <property type="match status" value="1"/>
</dbReference>
<accession>A0A315ZZX5</accession>
<feature type="transmembrane region" description="Helical" evidence="3">
    <location>
        <begin position="125"/>
        <end position="146"/>
    </location>
</feature>
<proteinExistence type="predicted"/>
<keyword evidence="6" id="KW-1185">Reference proteome</keyword>
<evidence type="ECO:0000256" key="2">
    <source>
        <dbReference type="ARBA" id="ARBA00023163"/>
    </source>
</evidence>
<dbReference type="EMBL" id="QGDQ01000021">
    <property type="protein sequence ID" value="PWJ51141.1"/>
    <property type="molecule type" value="Genomic_DNA"/>
</dbReference>
<feature type="transmembrane region" description="Helical" evidence="3">
    <location>
        <begin position="197"/>
        <end position="220"/>
    </location>
</feature>